<evidence type="ECO:0000313" key="2">
    <source>
        <dbReference type="Proteomes" id="UP001236657"/>
    </source>
</evidence>
<proteinExistence type="predicted"/>
<protein>
    <submittedName>
        <fullName evidence="1">Uncharacterized protein</fullName>
    </submittedName>
</protein>
<dbReference type="Proteomes" id="UP001236657">
    <property type="component" value="Chromosome"/>
</dbReference>
<evidence type="ECO:0000313" key="1">
    <source>
        <dbReference type="EMBL" id="WML89420.1"/>
    </source>
</evidence>
<name>A0ABY9MPW4_9GAMM</name>
<organism evidence="1 2">
    <name type="scientific">Thiothrix lacustris</name>
    <dbReference type="NCBI Taxonomy" id="525917"/>
    <lineage>
        <taxon>Bacteria</taxon>
        <taxon>Pseudomonadati</taxon>
        <taxon>Pseudomonadota</taxon>
        <taxon>Gammaproteobacteria</taxon>
        <taxon>Thiotrichales</taxon>
        <taxon>Thiotrichaceae</taxon>
        <taxon>Thiothrix</taxon>
    </lineage>
</organism>
<keyword evidence="2" id="KW-1185">Reference proteome</keyword>
<gene>
    <name evidence="1" type="ORF">RCF98_10600</name>
</gene>
<accession>A0ABY9MPW4</accession>
<reference evidence="1 2" key="1">
    <citation type="submission" date="2023-08" db="EMBL/GenBank/DDBJ databases">
        <title>New molecular markers tilS and rpoB for phylogenetic and monitoring studies of the genus Thiothrix biodiversity.</title>
        <authorList>
            <person name="Ravin N.V."/>
            <person name="Smolyakov D."/>
            <person name="Markov N.D."/>
            <person name="Beletsky A.V."/>
            <person name="Mardanov A.V."/>
            <person name="Rudenko T.S."/>
            <person name="Grabovich M.Y."/>
        </authorList>
    </citation>
    <scope>NUCLEOTIDE SEQUENCE [LARGE SCALE GENOMIC DNA]</scope>
    <source>
        <strain evidence="1 2">MK1</strain>
    </source>
</reference>
<dbReference type="RefSeq" id="WP_156946869.1">
    <property type="nucleotide sequence ID" value="NZ_CP133218.1"/>
</dbReference>
<dbReference type="EMBL" id="CP133218">
    <property type="protein sequence ID" value="WML89420.1"/>
    <property type="molecule type" value="Genomic_DNA"/>
</dbReference>
<sequence length="152" mass="16618">MQYSRHQLVLFPTSSETTPLTPSALHTCLRKLGLLGETLGKGYYTTGKDFLSLLCFLGCSPDIELKPHPDKVFCYVQLPENETALDLHLIRKPTLNVTNWVIIGNIHEAEAVPDATLLSALEAASGERWKYAYRLLADGAVCSTVLSAGTAL</sequence>